<dbReference type="GO" id="GO:0003677">
    <property type="term" value="F:DNA binding"/>
    <property type="evidence" value="ECO:0007669"/>
    <property type="project" value="InterPro"/>
</dbReference>
<dbReference type="AlphaFoldDB" id="A0A3D8QP77"/>
<evidence type="ECO:0000313" key="4">
    <source>
        <dbReference type="EMBL" id="RDW63254.1"/>
    </source>
</evidence>
<dbReference type="PANTHER" id="PTHR46910:SF1">
    <property type="entry name" value="MISCELLANEOUS ZN(II)2CYS6 TRANSCRIPTION FACTOR (EUROFUNG)-RELATED"/>
    <property type="match status" value="1"/>
</dbReference>
<proteinExistence type="predicted"/>
<sequence length="631" mass="70066">METLVDRMHMLMGRFDDNVNVLSGFQDDVVIPLFHTQDTTPIESRQQQVLGIDHMEDIVTIDPAESHRDEVPRLQVISTTGNSDEDAVEEDVVEEDVVEEDVVEEDAVEEEDESNLEEEGELTQNNPIDHVMTVDSYGKLRFVGGTSTMVIIEALKSLTPTTSTSSTHDSCTTGTLDSAIELPFFKRGQIWPRLSYLPQADDLPRPPRYISDMLINLYFEQLHFTLPVIYKPQFMARYRLLLANTQQGTNVDAAFLAVFFAVCACASGLFPRQSGNLTAFPGLDFYECAMVLLQASTGEGTIEQVQTLALISMCSAGWNKLAQSWKFAKQAVSAAQDLGLHRSPARGAGQLLKEELCRRIWWSVYGLDRILSITLGRPMGIDDNDCDCEMPLDIDDDSLESYCASISTSDIASLRTATQPFFPPSRITGFIAFAHLCKIAGRIVRAMSALEMKGPRSATELRRTVETLESELTNWLQNVPDAIKFSVNSADEISGPGAPHLTIPLIPDPNHVHNTLEHPSYQKCINAARSCIRVAELIRERVPPSHHLALCTHNLTVSGVLLLRTMTSSPSLTLNPSSDVTADVNACIRYITSLQSVWQGSERSRMILEELWEYTRSKSGGAIFNPMMPAY</sequence>
<dbReference type="CDD" id="cd12148">
    <property type="entry name" value="fungal_TF_MHR"/>
    <property type="match status" value="1"/>
</dbReference>
<comment type="caution">
    <text evidence="4">The sequence shown here is derived from an EMBL/GenBank/DDBJ whole genome shotgun (WGS) entry which is preliminary data.</text>
</comment>
<evidence type="ECO:0000259" key="3">
    <source>
        <dbReference type="SMART" id="SM00906"/>
    </source>
</evidence>
<organism evidence="4 5">
    <name type="scientific">Coleophoma cylindrospora</name>
    <dbReference type="NCBI Taxonomy" id="1849047"/>
    <lineage>
        <taxon>Eukaryota</taxon>
        <taxon>Fungi</taxon>
        <taxon>Dikarya</taxon>
        <taxon>Ascomycota</taxon>
        <taxon>Pezizomycotina</taxon>
        <taxon>Leotiomycetes</taxon>
        <taxon>Helotiales</taxon>
        <taxon>Dermateaceae</taxon>
        <taxon>Coleophoma</taxon>
    </lineage>
</organism>
<evidence type="ECO:0000256" key="2">
    <source>
        <dbReference type="SAM" id="MobiDB-lite"/>
    </source>
</evidence>
<evidence type="ECO:0000256" key="1">
    <source>
        <dbReference type="ARBA" id="ARBA00023242"/>
    </source>
</evidence>
<feature type="region of interest" description="Disordered" evidence="2">
    <location>
        <begin position="80"/>
        <end position="121"/>
    </location>
</feature>
<name>A0A3D8QP77_9HELO</name>
<dbReference type="GO" id="GO:0006351">
    <property type="term" value="P:DNA-templated transcription"/>
    <property type="evidence" value="ECO:0007669"/>
    <property type="project" value="InterPro"/>
</dbReference>
<keyword evidence="1" id="KW-0539">Nucleus</keyword>
<dbReference type="EMBL" id="PDLM01000013">
    <property type="protein sequence ID" value="RDW63254.1"/>
    <property type="molecule type" value="Genomic_DNA"/>
</dbReference>
<protein>
    <recommendedName>
        <fullName evidence="3">Xylanolytic transcriptional activator regulatory domain-containing protein</fullName>
    </recommendedName>
</protein>
<dbReference type="STRING" id="1849047.A0A3D8QP77"/>
<dbReference type="Proteomes" id="UP000256645">
    <property type="component" value="Unassembled WGS sequence"/>
</dbReference>
<dbReference type="InterPro" id="IPR007219">
    <property type="entry name" value="XnlR_reg_dom"/>
</dbReference>
<dbReference type="GO" id="GO:0008270">
    <property type="term" value="F:zinc ion binding"/>
    <property type="evidence" value="ECO:0007669"/>
    <property type="project" value="InterPro"/>
</dbReference>
<dbReference type="Pfam" id="PF04082">
    <property type="entry name" value="Fungal_trans"/>
    <property type="match status" value="1"/>
</dbReference>
<keyword evidence="5" id="KW-1185">Reference proteome</keyword>
<evidence type="ECO:0000313" key="5">
    <source>
        <dbReference type="Proteomes" id="UP000256645"/>
    </source>
</evidence>
<gene>
    <name evidence="4" type="ORF">BP6252_10799</name>
</gene>
<dbReference type="GO" id="GO:0003700">
    <property type="term" value="F:DNA-binding transcription factor activity"/>
    <property type="evidence" value="ECO:0007669"/>
    <property type="project" value="InterPro"/>
</dbReference>
<dbReference type="SMART" id="SM00906">
    <property type="entry name" value="Fungal_trans"/>
    <property type="match status" value="1"/>
</dbReference>
<feature type="compositionally biased region" description="Acidic residues" evidence="2">
    <location>
        <begin position="83"/>
        <end position="121"/>
    </location>
</feature>
<dbReference type="OrthoDB" id="3364175at2759"/>
<dbReference type="PANTHER" id="PTHR46910">
    <property type="entry name" value="TRANSCRIPTION FACTOR PDR1"/>
    <property type="match status" value="1"/>
</dbReference>
<feature type="domain" description="Xylanolytic transcriptional activator regulatory" evidence="3">
    <location>
        <begin position="324"/>
        <end position="397"/>
    </location>
</feature>
<dbReference type="InterPro" id="IPR050987">
    <property type="entry name" value="AtrR-like"/>
</dbReference>
<reference evidence="4 5" key="1">
    <citation type="journal article" date="2018" name="IMA Fungus">
        <title>IMA Genome-F 9: Draft genome sequence of Annulohypoxylon stygium, Aspergillus mulundensis, Berkeleyomyces basicola (syn. Thielaviopsis basicola), Ceratocystis smalleyi, two Cercospora beticola strains, Coleophoma cylindrospora, Fusarium fracticaudum, Phialophora cf. hyalina, and Morchella septimelata.</title>
        <authorList>
            <person name="Wingfield B.D."/>
            <person name="Bills G.F."/>
            <person name="Dong Y."/>
            <person name="Huang W."/>
            <person name="Nel W.J."/>
            <person name="Swalarsk-Parry B.S."/>
            <person name="Vaghefi N."/>
            <person name="Wilken P.M."/>
            <person name="An Z."/>
            <person name="de Beer Z.W."/>
            <person name="De Vos L."/>
            <person name="Chen L."/>
            <person name="Duong T.A."/>
            <person name="Gao Y."/>
            <person name="Hammerbacher A."/>
            <person name="Kikkert J.R."/>
            <person name="Li Y."/>
            <person name="Li H."/>
            <person name="Li K."/>
            <person name="Li Q."/>
            <person name="Liu X."/>
            <person name="Ma X."/>
            <person name="Naidoo K."/>
            <person name="Pethybridge S.J."/>
            <person name="Sun J."/>
            <person name="Steenkamp E.T."/>
            <person name="van der Nest M.A."/>
            <person name="van Wyk S."/>
            <person name="Wingfield M.J."/>
            <person name="Xiong C."/>
            <person name="Yue Q."/>
            <person name="Zhang X."/>
        </authorList>
    </citation>
    <scope>NUCLEOTIDE SEQUENCE [LARGE SCALE GENOMIC DNA]</scope>
    <source>
        <strain evidence="4 5">BP6252</strain>
    </source>
</reference>
<accession>A0A3D8QP77</accession>